<dbReference type="PANTHER" id="PTHR40240:SF1">
    <property type="entry name" value="PLEXUS, ISOFORM A"/>
    <property type="match status" value="1"/>
</dbReference>
<organism evidence="1 2">
    <name type="scientific">Caerostris extrusa</name>
    <name type="common">Bark spider</name>
    <name type="synonym">Caerostris bankana</name>
    <dbReference type="NCBI Taxonomy" id="172846"/>
    <lineage>
        <taxon>Eukaryota</taxon>
        <taxon>Metazoa</taxon>
        <taxon>Ecdysozoa</taxon>
        <taxon>Arthropoda</taxon>
        <taxon>Chelicerata</taxon>
        <taxon>Arachnida</taxon>
        <taxon>Araneae</taxon>
        <taxon>Araneomorphae</taxon>
        <taxon>Entelegynae</taxon>
        <taxon>Araneoidea</taxon>
        <taxon>Araneidae</taxon>
        <taxon>Caerostris</taxon>
    </lineage>
</organism>
<accession>A0AAV4TPH6</accession>
<dbReference type="PANTHER" id="PTHR40240">
    <property type="entry name" value="PLEXUS, ISOFORM A"/>
    <property type="match status" value="1"/>
</dbReference>
<protein>
    <submittedName>
        <fullName evidence="1">Uncharacterized protein</fullName>
    </submittedName>
</protein>
<gene>
    <name evidence="1" type="primary">AVEN_212236_1</name>
    <name evidence="1" type="ORF">CEXT_640631</name>
</gene>
<evidence type="ECO:0000313" key="1">
    <source>
        <dbReference type="EMBL" id="GIY45858.1"/>
    </source>
</evidence>
<comment type="caution">
    <text evidence="1">The sequence shown here is derived from an EMBL/GenBank/DDBJ whole genome shotgun (WGS) entry which is preliminary data.</text>
</comment>
<dbReference type="AlphaFoldDB" id="A0AAV4TPH6"/>
<reference evidence="1 2" key="1">
    <citation type="submission" date="2021-06" db="EMBL/GenBank/DDBJ databases">
        <title>Caerostris extrusa draft genome.</title>
        <authorList>
            <person name="Kono N."/>
            <person name="Arakawa K."/>
        </authorList>
    </citation>
    <scope>NUCLEOTIDE SEQUENCE [LARGE SCALE GENOMIC DNA]</scope>
</reference>
<dbReference type="EMBL" id="BPLR01011331">
    <property type="protein sequence ID" value="GIY45858.1"/>
    <property type="molecule type" value="Genomic_DNA"/>
</dbReference>
<dbReference type="Proteomes" id="UP001054945">
    <property type="component" value="Unassembled WGS sequence"/>
</dbReference>
<keyword evidence="2" id="KW-1185">Reference proteome</keyword>
<proteinExistence type="predicted"/>
<name>A0AAV4TPH6_CAEEX</name>
<evidence type="ECO:0000313" key="2">
    <source>
        <dbReference type="Proteomes" id="UP001054945"/>
    </source>
</evidence>
<sequence>MNQVIPMHHSISLAKSSEKAENLGGNILDLSMSTRTPSRSSSTASPGMMFEVCYTCGQESKALTYVFVKFVRNCPSFPNLTVQKPPRAKSIDSEGRIRVCSHCHLSLIQQWDFYQKAKYSTSRAYI</sequence>